<dbReference type="OrthoDB" id="1924973at2"/>
<accession>A0A1N7IWA8</accession>
<gene>
    <name evidence="1" type="ORF">SAMN05421687_102344</name>
</gene>
<evidence type="ECO:0000313" key="2">
    <source>
        <dbReference type="Proteomes" id="UP000187608"/>
    </source>
</evidence>
<keyword evidence="2" id="KW-1185">Reference proteome</keyword>
<evidence type="ECO:0000313" key="1">
    <source>
        <dbReference type="EMBL" id="SIS41334.1"/>
    </source>
</evidence>
<dbReference type="Proteomes" id="UP000187608">
    <property type="component" value="Unassembled WGS sequence"/>
</dbReference>
<dbReference type="RefSeq" id="WP_076557330.1">
    <property type="nucleotide sequence ID" value="NZ_FTOC01000002.1"/>
</dbReference>
<sequence>MDIAAMATVASQVQVKQDAGIKLMDKAMGDAEQQGNQTVEMLESSKVQHPDLGNSVDVKA</sequence>
<dbReference type="EMBL" id="FTOC01000002">
    <property type="protein sequence ID" value="SIS41334.1"/>
    <property type="molecule type" value="Genomic_DNA"/>
</dbReference>
<dbReference type="InterPro" id="IPR025906">
    <property type="entry name" value="YjfB_motility"/>
</dbReference>
<dbReference type="AlphaFoldDB" id="A0A1N7IWA8"/>
<proteinExistence type="predicted"/>
<protein>
    <submittedName>
        <fullName evidence="1">Putative motility protein</fullName>
    </submittedName>
</protein>
<name>A0A1N7IWA8_9BACI</name>
<organism evidence="1 2">
    <name type="scientific">Salimicrobium flavidum</name>
    <dbReference type="NCBI Taxonomy" id="570947"/>
    <lineage>
        <taxon>Bacteria</taxon>
        <taxon>Bacillati</taxon>
        <taxon>Bacillota</taxon>
        <taxon>Bacilli</taxon>
        <taxon>Bacillales</taxon>
        <taxon>Bacillaceae</taxon>
        <taxon>Salimicrobium</taxon>
    </lineage>
</organism>
<dbReference type="Pfam" id="PF14070">
    <property type="entry name" value="YjfB_motility"/>
    <property type="match status" value="1"/>
</dbReference>
<reference evidence="2" key="1">
    <citation type="submission" date="2017-01" db="EMBL/GenBank/DDBJ databases">
        <authorList>
            <person name="Varghese N."/>
            <person name="Submissions S."/>
        </authorList>
    </citation>
    <scope>NUCLEOTIDE SEQUENCE [LARGE SCALE GENOMIC DNA]</scope>
    <source>
        <strain evidence="2">DSM 23127</strain>
    </source>
</reference>